<dbReference type="RefSeq" id="XP_018188786.1">
    <property type="nucleotide sequence ID" value="XM_018334223.1"/>
</dbReference>
<name>A0A165HAW0_XYLHT</name>
<evidence type="ECO:0000313" key="2">
    <source>
        <dbReference type="EMBL" id="KZF23231.1"/>
    </source>
</evidence>
<feature type="compositionally biased region" description="Polar residues" evidence="1">
    <location>
        <begin position="68"/>
        <end position="86"/>
    </location>
</feature>
<dbReference type="STRING" id="1328760.A0A165HAW0"/>
<dbReference type="Proteomes" id="UP000076632">
    <property type="component" value="Unassembled WGS sequence"/>
</dbReference>
<dbReference type="PANTHER" id="PTHR12975">
    <property type="entry name" value="TRANSPORT PROTEIN TRAPP"/>
    <property type="match status" value="1"/>
</dbReference>
<dbReference type="AlphaFoldDB" id="A0A165HAW0"/>
<dbReference type="EMBL" id="KV407457">
    <property type="protein sequence ID" value="KZF23231.1"/>
    <property type="molecule type" value="Genomic_DNA"/>
</dbReference>
<evidence type="ECO:0008006" key="4">
    <source>
        <dbReference type="Google" id="ProtNLM"/>
    </source>
</evidence>
<dbReference type="OrthoDB" id="203724at2759"/>
<dbReference type="InterPro" id="IPR024420">
    <property type="entry name" value="TRAPP_III_complex_Trs85"/>
</dbReference>
<evidence type="ECO:0000313" key="3">
    <source>
        <dbReference type="Proteomes" id="UP000076632"/>
    </source>
</evidence>
<protein>
    <recommendedName>
        <fullName evidence="4">TRAPP complex protein TRS85</fullName>
    </recommendedName>
</protein>
<feature type="compositionally biased region" description="Polar residues" evidence="1">
    <location>
        <begin position="28"/>
        <end position="43"/>
    </location>
</feature>
<sequence length="783" mass="86618">MTDDRSSVGWVNSPSPEPLTGLPKTRSQKPTRPASASATTLPYRSSNASLSSLFASTSTLPSRAGSAQIDTPSQETGSESLFLTASPGAVSSPTFLEDRSDDPRKLITRAFVPHVAVHASPDTDEILKEKGFEGGFREILRPFGERVHGKVTVRDSVGASRTWDDFGVRFVGLGDGIEDPRNGNHRNSNALPRGSFGSLDQGQALPGLRRGGDISAIEALVERHLAYAELVSGDYITDYLNYQDLSSQSSSSISPFFSLYLRRLLSAIPLTPHETFSHPVACVIAISSRNPSPIESLRQLYNTTSQGEKKLPVWVNNDYLRYYVLVHDEDKDDIAKSTVLFDQMKRHFGLHCHLLRLRSSQCLPTDDDSVRLPICNWISAAEELAEIQRREHSEDIEDPRPCLFDSDATAVRTFVREMVTQSIVPFMERCTATWNDQVASRRRGIGGRFISLSKRWTGFGAGRSSSGTGLAGGSTGSNSNYDALQGFYRPDAPEAIMRKLADYAFMLRDWKLAQSTYELLRTDFNNDKAWRYHAGANEMTAISTLLSPQAMTSKTRSETIDQMLDTAAYSYITRCSAPYDALRSLAVGAELLRIRGGSAADDASRWAIRILETRTLGEIGNALFTERVGACYGSRKGAGTGRWGSRRRKNAMWDVLAADIWLRLEKSLQAEKCLNNADALYQEIANGQERAEFDGMRSFIEELRVELQARRAPPQPAEGELEMANEQSNLMEVESEKMDQRHHRQSILGAPAAPFGTLDTDALSSVRTVGEQNEGPENQFEPN</sequence>
<dbReference type="Pfam" id="PF12739">
    <property type="entry name" value="TRAPPC-Trs85"/>
    <property type="match status" value="1"/>
</dbReference>
<organism evidence="2 3">
    <name type="scientific">Xylona heveae (strain CBS 132557 / TC161)</name>
    <dbReference type="NCBI Taxonomy" id="1328760"/>
    <lineage>
        <taxon>Eukaryota</taxon>
        <taxon>Fungi</taxon>
        <taxon>Dikarya</taxon>
        <taxon>Ascomycota</taxon>
        <taxon>Pezizomycotina</taxon>
        <taxon>Xylonomycetes</taxon>
        <taxon>Xylonales</taxon>
        <taxon>Xylonaceae</taxon>
        <taxon>Xylona</taxon>
    </lineage>
</organism>
<feature type="compositionally biased region" description="Polar residues" evidence="1">
    <location>
        <begin position="762"/>
        <end position="771"/>
    </location>
</feature>
<gene>
    <name evidence="2" type="ORF">L228DRAFT_260082</name>
</gene>
<reference evidence="2 3" key="1">
    <citation type="journal article" date="2016" name="Fungal Biol.">
        <title>The genome of Xylona heveae provides a window into fungal endophytism.</title>
        <authorList>
            <person name="Gazis R."/>
            <person name="Kuo A."/>
            <person name="Riley R."/>
            <person name="LaButti K."/>
            <person name="Lipzen A."/>
            <person name="Lin J."/>
            <person name="Amirebrahimi M."/>
            <person name="Hesse C.N."/>
            <person name="Spatafora J.W."/>
            <person name="Henrissat B."/>
            <person name="Hainaut M."/>
            <person name="Grigoriev I.V."/>
            <person name="Hibbett D.S."/>
        </authorList>
    </citation>
    <scope>NUCLEOTIDE SEQUENCE [LARGE SCALE GENOMIC DNA]</scope>
    <source>
        <strain evidence="2 3">TC161</strain>
    </source>
</reference>
<dbReference type="FunCoup" id="A0A165HAW0">
    <property type="interactions" value="36"/>
</dbReference>
<proteinExistence type="predicted"/>
<dbReference type="GO" id="GO:1990072">
    <property type="term" value="C:TRAPPIII protein complex"/>
    <property type="evidence" value="ECO:0007669"/>
    <property type="project" value="TreeGrafter"/>
</dbReference>
<evidence type="ECO:0000256" key="1">
    <source>
        <dbReference type="SAM" id="MobiDB-lite"/>
    </source>
</evidence>
<accession>A0A165HAW0</accession>
<dbReference type="PANTHER" id="PTHR12975:SF6">
    <property type="entry name" value="TRAFFICKING PROTEIN PARTICLE COMPLEX SUBUNIT 8"/>
    <property type="match status" value="1"/>
</dbReference>
<dbReference type="OMA" id="PHMENRV"/>
<dbReference type="GeneID" id="28899360"/>
<keyword evidence="3" id="KW-1185">Reference proteome</keyword>
<feature type="region of interest" description="Disordered" evidence="1">
    <location>
        <begin position="738"/>
        <end position="783"/>
    </location>
</feature>
<dbReference type="InParanoid" id="A0A165HAW0"/>
<feature type="region of interest" description="Disordered" evidence="1">
    <location>
        <begin position="61"/>
        <end position="86"/>
    </location>
</feature>
<feature type="region of interest" description="Disordered" evidence="1">
    <location>
        <begin position="1"/>
        <end position="43"/>
    </location>
</feature>